<dbReference type="AlphaFoldDB" id="A0A0S4QKE9"/>
<reference evidence="4" key="1">
    <citation type="submission" date="2015-11" db="EMBL/GenBank/DDBJ databases">
        <authorList>
            <person name="Varghese N."/>
        </authorList>
    </citation>
    <scope>NUCLEOTIDE SEQUENCE [LARGE SCALE GENOMIC DNA]</scope>
    <source>
        <strain evidence="4">DSM 45899</strain>
    </source>
</reference>
<dbReference type="Pfam" id="PF01039">
    <property type="entry name" value="Carboxyl_trans"/>
    <property type="match status" value="1"/>
</dbReference>
<dbReference type="InterPro" id="IPR034733">
    <property type="entry name" value="AcCoA_carboxyl_beta"/>
</dbReference>
<evidence type="ECO:0000313" key="3">
    <source>
        <dbReference type="EMBL" id="CUU55570.1"/>
    </source>
</evidence>
<evidence type="ECO:0000313" key="4">
    <source>
        <dbReference type="Proteomes" id="UP000198802"/>
    </source>
</evidence>
<evidence type="ECO:0000259" key="1">
    <source>
        <dbReference type="PROSITE" id="PS50980"/>
    </source>
</evidence>
<dbReference type="GO" id="GO:0016740">
    <property type="term" value="F:transferase activity"/>
    <property type="evidence" value="ECO:0007669"/>
    <property type="project" value="UniProtKB-KW"/>
</dbReference>
<dbReference type="SUPFAM" id="SSF52096">
    <property type="entry name" value="ClpP/crotonase"/>
    <property type="match status" value="2"/>
</dbReference>
<dbReference type="InterPro" id="IPR011762">
    <property type="entry name" value="COA_CT_N"/>
</dbReference>
<dbReference type="InterPro" id="IPR011763">
    <property type="entry name" value="COA_CT_C"/>
</dbReference>
<keyword evidence="4" id="KW-1185">Reference proteome</keyword>
<name>A0A0S4QKE9_9ACTN</name>
<dbReference type="InterPro" id="IPR029045">
    <property type="entry name" value="ClpP/crotonase-like_dom_sf"/>
</dbReference>
<sequence length="467" mass="48529">MSLSTIDRTDPRTPVARLSRFFDPDSLSLFAAADSSGVVAGQGLVDGNEVVAFATDPTVQGGAMGRDGCARIVHAIESAVRMRCPVIGIWHSGGARLQEGVASLDGVGRVFAATVRASGLVPQISLVLGAAAGGAAYGPALTDLVITGPDAKVFVTGPDVVRSVTGEQCTADSLGGPEVHSTRSGVVHLACDSDDAAFEKTRAITSLLADQGAIGHVPERELGALLPENPRRAYDVRPLVAGLLDDEVIELHPKWARNIVTALGRIGGRTVGVVANNPLRRGGCLDALSAEKASRFVRMCDSFGVPLVVLVDVPGYLPGVGQEWEGVVRRGAKLLYAFSECTVPRVTVVTRKAYGGAYIAMNARCLGATAVYAWPTAQLAVMGAEAAVGIIHRRKIAEVPAQRRSDVVAELAEEHVRTVGGVDRAVELGVVDAVVTPGETRGAVATVLAEALAAARTDKNVHGNIPL</sequence>
<organism evidence="3 4">
    <name type="scientific">Parafrankia irregularis</name>
    <dbReference type="NCBI Taxonomy" id="795642"/>
    <lineage>
        <taxon>Bacteria</taxon>
        <taxon>Bacillati</taxon>
        <taxon>Actinomycetota</taxon>
        <taxon>Actinomycetes</taxon>
        <taxon>Frankiales</taxon>
        <taxon>Frankiaceae</taxon>
        <taxon>Parafrankia</taxon>
    </lineage>
</organism>
<dbReference type="Proteomes" id="UP000198802">
    <property type="component" value="Unassembled WGS sequence"/>
</dbReference>
<evidence type="ECO:0000259" key="2">
    <source>
        <dbReference type="PROSITE" id="PS50989"/>
    </source>
</evidence>
<keyword evidence="3" id="KW-0808">Transferase</keyword>
<gene>
    <name evidence="3" type="ORF">Ga0074812_105222</name>
</gene>
<dbReference type="GO" id="GO:0004658">
    <property type="term" value="F:propionyl-CoA carboxylase activity"/>
    <property type="evidence" value="ECO:0007669"/>
    <property type="project" value="TreeGrafter"/>
</dbReference>
<dbReference type="EMBL" id="FAOZ01000005">
    <property type="protein sequence ID" value="CUU55570.1"/>
    <property type="molecule type" value="Genomic_DNA"/>
</dbReference>
<dbReference type="PANTHER" id="PTHR43842">
    <property type="entry name" value="PROPIONYL-COA CARBOXYLASE BETA CHAIN"/>
    <property type="match status" value="1"/>
</dbReference>
<dbReference type="PANTHER" id="PTHR43842:SF2">
    <property type="entry name" value="PROPIONYL-COA CARBOXYLASE BETA CHAIN, MITOCHONDRIAL"/>
    <property type="match status" value="1"/>
</dbReference>
<feature type="domain" description="CoA carboxyltransferase N-terminal" evidence="1">
    <location>
        <begin position="1"/>
        <end position="220"/>
    </location>
</feature>
<proteinExistence type="predicted"/>
<protein>
    <submittedName>
        <fullName evidence="3">Acetyl-CoA/propionyl-CoA carboxylase carboxyl transferase subunit</fullName>
    </submittedName>
</protein>
<dbReference type="InterPro" id="IPR051047">
    <property type="entry name" value="AccD/PCCB"/>
</dbReference>
<dbReference type="GO" id="GO:0009317">
    <property type="term" value="C:acetyl-CoA carboxylase complex"/>
    <property type="evidence" value="ECO:0007669"/>
    <property type="project" value="TreeGrafter"/>
</dbReference>
<dbReference type="PROSITE" id="PS50980">
    <property type="entry name" value="COA_CT_NTER"/>
    <property type="match status" value="1"/>
</dbReference>
<dbReference type="RefSeq" id="WP_091274247.1">
    <property type="nucleotide sequence ID" value="NZ_FAOZ01000005.1"/>
</dbReference>
<feature type="domain" description="CoA carboxyltransferase C-terminal" evidence="2">
    <location>
        <begin position="217"/>
        <end position="458"/>
    </location>
</feature>
<dbReference type="Gene3D" id="3.90.226.10">
    <property type="entry name" value="2-enoyl-CoA Hydratase, Chain A, domain 1"/>
    <property type="match status" value="2"/>
</dbReference>
<dbReference type="PROSITE" id="PS50989">
    <property type="entry name" value="COA_CT_CTER"/>
    <property type="match status" value="1"/>
</dbReference>
<accession>A0A0S4QKE9</accession>